<gene>
    <name evidence="1" type="ORF">J2W84_003049</name>
</gene>
<dbReference type="RefSeq" id="WP_309984416.1">
    <property type="nucleotide sequence ID" value="NZ_JAVDTI010000003.1"/>
</dbReference>
<keyword evidence="2" id="KW-1185">Reference proteome</keyword>
<evidence type="ECO:0000313" key="2">
    <source>
        <dbReference type="Proteomes" id="UP001264980"/>
    </source>
</evidence>
<name>A0ABU1QXX5_9BACT</name>
<protein>
    <submittedName>
        <fullName evidence="1">Uncharacterized protein</fullName>
    </submittedName>
</protein>
<comment type="caution">
    <text evidence="1">The sequence shown here is derived from an EMBL/GenBank/DDBJ whole genome shotgun (WGS) entry which is preliminary data.</text>
</comment>
<evidence type="ECO:0000313" key="1">
    <source>
        <dbReference type="EMBL" id="MDR6806001.1"/>
    </source>
</evidence>
<proteinExistence type="predicted"/>
<organism evidence="1 2">
    <name type="scientific">Dyadobacter fermentans</name>
    <dbReference type="NCBI Taxonomy" id="94254"/>
    <lineage>
        <taxon>Bacteria</taxon>
        <taxon>Pseudomonadati</taxon>
        <taxon>Bacteroidota</taxon>
        <taxon>Cytophagia</taxon>
        <taxon>Cytophagales</taxon>
        <taxon>Spirosomataceae</taxon>
        <taxon>Dyadobacter</taxon>
    </lineage>
</organism>
<sequence>MFRWEIATCATSAASAALAEAKKQGKAQLKAIRDILAATLDNGGTLAGAVSVLREVK</sequence>
<dbReference type="EMBL" id="JAVDTI010000003">
    <property type="protein sequence ID" value="MDR6806001.1"/>
    <property type="molecule type" value="Genomic_DNA"/>
</dbReference>
<accession>A0ABU1QXX5</accession>
<reference evidence="1 2" key="1">
    <citation type="submission" date="2023-07" db="EMBL/GenBank/DDBJ databases">
        <title>Sorghum-associated microbial communities from plants grown in Nebraska, USA.</title>
        <authorList>
            <person name="Schachtman D."/>
        </authorList>
    </citation>
    <scope>NUCLEOTIDE SEQUENCE [LARGE SCALE GENOMIC DNA]</scope>
    <source>
        <strain evidence="1 2">BE57</strain>
    </source>
</reference>
<dbReference type="Proteomes" id="UP001264980">
    <property type="component" value="Unassembled WGS sequence"/>
</dbReference>